<dbReference type="Pfam" id="PF00398">
    <property type="entry name" value="RrnaAD"/>
    <property type="match status" value="1"/>
</dbReference>
<evidence type="ECO:0000256" key="1">
    <source>
        <dbReference type="ARBA" id="ARBA00013836"/>
    </source>
</evidence>
<dbReference type="Proteomes" id="UP000568158">
    <property type="component" value="Unassembled WGS sequence"/>
</dbReference>
<dbReference type="EMBL" id="CABFWN010000001">
    <property type="protein sequence ID" value="VUG16450.1"/>
    <property type="molecule type" value="Genomic_DNA"/>
</dbReference>
<keyword evidence="5" id="KW-0694">RNA-binding</keyword>
<keyword evidence="3" id="KW-0808">Transferase</keyword>
<evidence type="ECO:0000313" key="7">
    <source>
        <dbReference type="EMBL" id="KAF6008463.1"/>
    </source>
</evidence>
<comment type="function">
    <text evidence="6">Mitochondrial transcription factor that confers selective promoter recognition on the core subunit of the yeast mitochondrial RNA polymerase. Interacts with DNA in a non-specific manner.</text>
</comment>
<accession>A0A7D9CWL7</accession>
<reference evidence="7 10" key="2">
    <citation type="journal article" date="2020" name="Appl. Microbiol. Biotechnol.">
        <title>Targeted gene deletion in Brettanomyces bruxellensis with an expression-free CRISPR-Cas9 system.</title>
        <authorList>
            <person name="Varela C."/>
            <person name="Bartel C."/>
            <person name="Onetto C."/>
            <person name="Borneman A."/>
        </authorList>
    </citation>
    <scope>NUCLEOTIDE SEQUENCE [LARGE SCALE GENOMIC DNA]</scope>
    <source>
        <strain evidence="7 10">AWRI1613</strain>
    </source>
</reference>
<evidence type="ECO:0000256" key="4">
    <source>
        <dbReference type="ARBA" id="ARBA00022691"/>
    </source>
</evidence>
<dbReference type="GO" id="GO:0003723">
    <property type="term" value="F:RNA binding"/>
    <property type="evidence" value="ECO:0007669"/>
    <property type="project" value="UniProtKB-KW"/>
</dbReference>
<organism evidence="8 9">
    <name type="scientific">Dekkera bruxellensis</name>
    <name type="common">Brettanomyces custersii</name>
    <dbReference type="NCBI Taxonomy" id="5007"/>
    <lineage>
        <taxon>Eukaryota</taxon>
        <taxon>Fungi</taxon>
        <taxon>Dikarya</taxon>
        <taxon>Ascomycota</taxon>
        <taxon>Saccharomycotina</taxon>
        <taxon>Pichiomycetes</taxon>
        <taxon>Pichiales</taxon>
        <taxon>Pichiaceae</taxon>
        <taxon>Brettanomyces</taxon>
    </lineage>
</organism>
<dbReference type="GO" id="GO:0032259">
    <property type="term" value="P:methylation"/>
    <property type="evidence" value="ECO:0007669"/>
    <property type="project" value="UniProtKB-KW"/>
</dbReference>
<dbReference type="GO" id="GO:0008168">
    <property type="term" value="F:methyltransferase activity"/>
    <property type="evidence" value="ECO:0007669"/>
    <property type="project" value="UniProtKB-KW"/>
</dbReference>
<evidence type="ECO:0000256" key="2">
    <source>
        <dbReference type="ARBA" id="ARBA00022603"/>
    </source>
</evidence>
<keyword evidence="2" id="KW-0489">Methyltransferase</keyword>
<protein>
    <recommendedName>
        <fullName evidence="1">Mitochondrial transcription factor 1</fullName>
    </recommendedName>
</protein>
<gene>
    <name evidence="8" type="ORF">DEBR0S1_17106G</name>
    <name evidence="7" type="ORF">HII12_004213</name>
</gene>
<dbReference type="SUPFAM" id="SSF53335">
    <property type="entry name" value="S-adenosyl-L-methionine-dependent methyltransferases"/>
    <property type="match status" value="1"/>
</dbReference>
<dbReference type="InterPro" id="IPR001737">
    <property type="entry name" value="KsgA/Erm"/>
</dbReference>
<dbReference type="Gene3D" id="1.10.8.100">
    <property type="entry name" value="Ribosomal RNA adenine dimethylase-like, domain 2"/>
    <property type="match status" value="1"/>
</dbReference>
<evidence type="ECO:0000313" key="10">
    <source>
        <dbReference type="Proteomes" id="UP000568158"/>
    </source>
</evidence>
<evidence type="ECO:0000313" key="8">
    <source>
        <dbReference type="EMBL" id="VUG16450.1"/>
    </source>
</evidence>
<dbReference type="Gene3D" id="3.40.50.150">
    <property type="entry name" value="Vaccinia Virus protein VP39"/>
    <property type="match status" value="1"/>
</dbReference>
<name>A0A7D9CWL7_DEKBR</name>
<reference evidence="8 9" key="1">
    <citation type="submission" date="2019-07" db="EMBL/GenBank/DDBJ databases">
        <authorList>
            <person name="Friedrich A."/>
            <person name="Schacherer J."/>
        </authorList>
    </citation>
    <scope>NUCLEOTIDE SEQUENCE [LARGE SCALE GENOMIC DNA]</scope>
</reference>
<dbReference type="EMBL" id="JABCYN010000036">
    <property type="protein sequence ID" value="KAF6008463.1"/>
    <property type="molecule type" value="Genomic_DNA"/>
</dbReference>
<evidence type="ECO:0000256" key="3">
    <source>
        <dbReference type="ARBA" id="ARBA00022679"/>
    </source>
</evidence>
<evidence type="ECO:0000256" key="6">
    <source>
        <dbReference type="ARBA" id="ARBA00024915"/>
    </source>
</evidence>
<keyword evidence="9" id="KW-1185">Reference proteome</keyword>
<dbReference type="InterPro" id="IPR029063">
    <property type="entry name" value="SAM-dependent_MTases_sf"/>
</dbReference>
<dbReference type="AlphaFoldDB" id="A0A7D9CWL7"/>
<keyword evidence="4" id="KW-0949">S-adenosyl-L-methionine</keyword>
<proteinExistence type="predicted"/>
<evidence type="ECO:0000256" key="5">
    <source>
        <dbReference type="ARBA" id="ARBA00022884"/>
    </source>
</evidence>
<sequence>MGLYATLRGIGAQTKSYTDAMKMIKEKNVDTKLFFDQDTFAKIFKKLNLRKQYPSSSEKLNIVDVCTSFSPFAYYMHQELHPKNHVLYPESPSAGAFWKQITDKDPLMRDVKVDLGQANKLLKHSFIRKALNEKWITPQEQTDLSKINDTLLLVGTFMGFTGSRSLRVLLFFNQMKTSIFQFNNVKFLAWMQPSECLKFIGPMGSRHRRSNALMTNIFSDVKVIAYSNFSKYRPAERYLTKLYPDAIQLPTMTARKDACLVEFQSNYSKFDIKYPDELQVLIHKMLICPSNRVVDNLYTLGPGAEDYFKQHLSDDLLQKVLPYVTEEEFVKMSEVYYYWPFKPNTELEMFLGTPTPINEDD</sequence>
<evidence type="ECO:0000313" key="9">
    <source>
        <dbReference type="Proteomes" id="UP000478008"/>
    </source>
</evidence>
<dbReference type="InterPro" id="IPR023165">
    <property type="entry name" value="rRNA_Ade_diMease-like_C"/>
</dbReference>
<dbReference type="Proteomes" id="UP000478008">
    <property type="component" value="Unassembled WGS sequence"/>
</dbReference>